<dbReference type="STRING" id="1120976.SAMN03080606_02068"/>
<evidence type="ECO:0000256" key="2">
    <source>
        <dbReference type="SAM" id="Phobius"/>
    </source>
</evidence>
<keyword evidence="2" id="KW-0472">Membrane</keyword>
<feature type="transmembrane region" description="Helical" evidence="2">
    <location>
        <begin position="33"/>
        <end position="53"/>
    </location>
</feature>
<evidence type="ECO:0000313" key="4">
    <source>
        <dbReference type="Proteomes" id="UP000198636"/>
    </source>
</evidence>
<name>A0A1G5HP43_9FIRM</name>
<accession>A0A1G5HP43</accession>
<dbReference type="Proteomes" id="UP000198636">
    <property type="component" value="Unassembled WGS sequence"/>
</dbReference>
<organism evidence="3 4">
    <name type="scientific">Alkaliphilus peptidifermentans DSM 18978</name>
    <dbReference type="NCBI Taxonomy" id="1120976"/>
    <lineage>
        <taxon>Bacteria</taxon>
        <taxon>Bacillati</taxon>
        <taxon>Bacillota</taxon>
        <taxon>Clostridia</taxon>
        <taxon>Peptostreptococcales</taxon>
        <taxon>Natronincolaceae</taxon>
        <taxon>Alkaliphilus</taxon>
    </lineage>
</organism>
<dbReference type="EMBL" id="FMUS01000012">
    <property type="protein sequence ID" value="SCY65484.1"/>
    <property type="molecule type" value="Genomic_DNA"/>
</dbReference>
<dbReference type="InterPro" id="IPR024623">
    <property type="entry name" value="YtxH"/>
</dbReference>
<keyword evidence="4" id="KW-1185">Reference proteome</keyword>
<protein>
    <submittedName>
        <fullName evidence="3">YtxH-like protein</fullName>
    </submittedName>
</protein>
<sequence>MNLKRMEEKVEAVKKMLDPDRAKREKAKERKKGIAKGLALGTFIGGLVGVFYAPDKGENTRKKAKEELEKAKEILENNIIEGKEKLGDFVEDKKEVFNEKMILVKEKVNAKADVAVAEDVLEEEEEADKK</sequence>
<evidence type="ECO:0000256" key="1">
    <source>
        <dbReference type="SAM" id="Coils"/>
    </source>
</evidence>
<dbReference type="RefSeq" id="WP_143003085.1">
    <property type="nucleotide sequence ID" value="NZ_FMUS01000012.1"/>
</dbReference>
<feature type="coiled-coil region" evidence="1">
    <location>
        <begin position="58"/>
        <end position="127"/>
    </location>
</feature>
<proteinExistence type="predicted"/>
<dbReference type="AlphaFoldDB" id="A0A1G5HP43"/>
<reference evidence="3 4" key="1">
    <citation type="submission" date="2016-10" db="EMBL/GenBank/DDBJ databases">
        <authorList>
            <person name="de Groot N.N."/>
        </authorList>
    </citation>
    <scope>NUCLEOTIDE SEQUENCE [LARGE SCALE GENOMIC DNA]</scope>
    <source>
        <strain evidence="3 4">DSM 18978</strain>
    </source>
</reference>
<dbReference type="Pfam" id="PF12732">
    <property type="entry name" value="YtxH"/>
    <property type="match status" value="1"/>
</dbReference>
<gene>
    <name evidence="3" type="ORF">SAMN03080606_02068</name>
</gene>
<keyword evidence="2" id="KW-1133">Transmembrane helix</keyword>
<keyword evidence="2" id="KW-0812">Transmembrane</keyword>
<keyword evidence="1" id="KW-0175">Coiled coil</keyword>
<evidence type="ECO:0000313" key="3">
    <source>
        <dbReference type="EMBL" id="SCY65484.1"/>
    </source>
</evidence>